<accession>A0A0M1N096</accession>
<gene>
    <name evidence="1" type="ORF">CPX_001463</name>
</gene>
<dbReference type="EMBL" id="LHCF01000004">
    <property type="protein sequence ID" value="KOR75586.1"/>
    <property type="molecule type" value="Genomic_DNA"/>
</dbReference>
<dbReference type="PATRIC" id="fig|479893.3.peg.248"/>
<protein>
    <submittedName>
        <fullName evidence="1">Uncharacterized protein</fullName>
    </submittedName>
</protein>
<proteinExistence type="predicted"/>
<evidence type="ECO:0000313" key="2">
    <source>
        <dbReference type="Proteomes" id="UP000037386"/>
    </source>
</evidence>
<dbReference type="Proteomes" id="UP000037386">
    <property type="component" value="Unassembled WGS sequence"/>
</dbReference>
<evidence type="ECO:0000313" key="1">
    <source>
        <dbReference type="EMBL" id="KOR75586.1"/>
    </source>
</evidence>
<organism evidence="1 2">
    <name type="scientific">Candidatus Phytoplasma pruni</name>
    <dbReference type="NCBI Taxonomy" id="479893"/>
    <lineage>
        <taxon>Bacteria</taxon>
        <taxon>Bacillati</taxon>
        <taxon>Mycoplasmatota</taxon>
        <taxon>Mollicutes</taxon>
        <taxon>Acholeplasmatales</taxon>
        <taxon>Acholeplasmataceae</taxon>
        <taxon>Candidatus Phytoplasma</taxon>
        <taxon>16SrIII (X-disease group)</taxon>
    </lineage>
</organism>
<comment type="caution">
    <text evidence="1">The sequence shown here is derived from an EMBL/GenBank/DDBJ whole genome shotgun (WGS) entry which is preliminary data.</text>
</comment>
<reference evidence="2" key="1">
    <citation type="submission" date="2015-05" db="EMBL/GenBank/DDBJ databases">
        <title>Draft genome sequence of 'Candidatus Phytoplasma Pruni' strain CX, a plant pathogenic bacterium.</title>
        <authorList>
            <person name="Lee I.-M."/>
            <person name="Bottner-Parker K.D."/>
            <person name="Shao J."/>
            <person name="Gundersen-Rindal D.E."/>
            <person name="Zhao Y."/>
            <person name="Davis R.E."/>
        </authorList>
    </citation>
    <scope>NUCLEOTIDE SEQUENCE [LARGE SCALE GENOMIC DNA]</scope>
    <source>
        <strain evidence="2">CX</strain>
    </source>
</reference>
<dbReference type="AlphaFoldDB" id="A0A0M1N096"/>
<name>A0A0M1N096_9MOLU</name>
<sequence>MFKFYLNRKTTLFTYHLLFQDEGFWKGFKVNNHQITLVSYKLPYLSFTPPPTVPFFRN</sequence>